<dbReference type="Proteomes" id="UP000479000">
    <property type="component" value="Unassembled WGS sequence"/>
</dbReference>
<dbReference type="SUPFAM" id="SSF103657">
    <property type="entry name" value="BAR/IMD domain-like"/>
    <property type="match status" value="1"/>
</dbReference>
<dbReference type="AlphaFoldDB" id="A0A6H5GX23"/>
<organism evidence="1 2">
    <name type="scientific">Nesidiocoris tenuis</name>
    <dbReference type="NCBI Taxonomy" id="355587"/>
    <lineage>
        <taxon>Eukaryota</taxon>
        <taxon>Metazoa</taxon>
        <taxon>Ecdysozoa</taxon>
        <taxon>Arthropoda</taxon>
        <taxon>Hexapoda</taxon>
        <taxon>Insecta</taxon>
        <taxon>Pterygota</taxon>
        <taxon>Neoptera</taxon>
        <taxon>Paraneoptera</taxon>
        <taxon>Hemiptera</taxon>
        <taxon>Heteroptera</taxon>
        <taxon>Panheteroptera</taxon>
        <taxon>Cimicomorpha</taxon>
        <taxon>Miridae</taxon>
        <taxon>Dicyphina</taxon>
        <taxon>Nesidiocoris</taxon>
    </lineage>
</organism>
<keyword evidence="2" id="KW-1185">Reference proteome</keyword>
<evidence type="ECO:0000313" key="1">
    <source>
        <dbReference type="EMBL" id="CAB0007523.1"/>
    </source>
</evidence>
<proteinExistence type="predicted"/>
<gene>
    <name evidence="1" type="ORF">NTEN_LOCUS12798</name>
</gene>
<dbReference type="InterPro" id="IPR027267">
    <property type="entry name" value="AH/BAR_dom_sf"/>
</dbReference>
<name>A0A6H5GX23_9HEMI</name>
<feature type="non-terminal residue" evidence="1">
    <location>
        <position position="106"/>
    </location>
</feature>
<accession>A0A6H5GX23</accession>
<dbReference type="Gene3D" id="1.20.1270.60">
    <property type="entry name" value="Arfaptin homology (AH) domain/BAR domain"/>
    <property type="match status" value="1"/>
</dbReference>
<protein>
    <submittedName>
        <fullName evidence="1">Uncharacterized protein</fullName>
    </submittedName>
</protein>
<sequence length="106" mass="12524">MPRTGRKFTFQRDINFWIPGDYKFVINRVKFGLCLVDRMISFMKDRTGAELASDRRITKWRRKWTSFLSNEAADQGIVVDVMRSIMDAHVPRLEMNRGMIHIVSDQ</sequence>
<reference evidence="1 2" key="1">
    <citation type="submission" date="2020-02" db="EMBL/GenBank/DDBJ databases">
        <authorList>
            <person name="Ferguson B K."/>
        </authorList>
    </citation>
    <scope>NUCLEOTIDE SEQUENCE [LARGE SCALE GENOMIC DNA]</scope>
</reference>
<dbReference type="EMBL" id="CADCXU010019137">
    <property type="protein sequence ID" value="CAB0007523.1"/>
    <property type="molecule type" value="Genomic_DNA"/>
</dbReference>
<evidence type="ECO:0000313" key="2">
    <source>
        <dbReference type="Proteomes" id="UP000479000"/>
    </source>
</evidence>